<evidence type="ECO:0000313" key="5">
    <source>
        <dbReference type="Proteomes" id="UP000663854"/>
    </source>
</evidence>
<gene>
    <name evidence="1" type="ORF">PYM288_LOCUS8520</name>
    <name evidence="3" type="ORF">RFH988_LOCUS29945</name>
    <name evidence="2" type="ORF">SEV965_LOCUS19725</name>
    <name evidence="4" type="ORF">ZHD862_LOCUS31572</name>
</gene>
<dbReference type="Proteomes" id="UP000663864">
    <property type="component" value="Unassembled WGS sequence"/>
</dbReference>
<dbReference type="OrthoDB" id="10604485at2759"/>
<dbReference type="EMBL" id="CAJNOT010003205">
    <property type="protein sequence ID" value="CAF1370581.1"/>
    <property type="molecule type" value="Genomic_DNA"/>
</dbReference>
<dbReference type="EMBL" id="CAJNOU010001242">
    <property type="protein sequence ID" value="CAF1174898.1"/>
    <property type="molecule type" value="Genomic_DNA"/>
</dbReference>
<dbReference type="AlphaFoldDB" id="A0A813Y8K8"/>
<dbReference type="Proteomes" id="UP000663889">
    <property type="component" value="Unassembled WGS sequence"/>
</dbReference>
<name>A0A813Y8K8_9BILA</name>
<protein>
    <submittedName>
        <fullName evidence="1">Uncharacterized protein</fullName>
    </submittedName>
</protein>
<dbReference type="Proteomes" id="UP000663854">
    <property type="component" value="Unassembled WGS sequence"/>
</dbReference>
<organism evidence="1 5">
    <name type="scientific">Rotaria sordida</name>
    <dbReference type="NCBI Taxonomy" id="392033"/>
    <lineage>
        <taxon>Eukaryota</taxon>
        <taxon>Metazoa</taxon>
        <taxon>Spiralia</taxon>
        <taxon>Gnathifera</taxon>
        <taxon>Rotifera</taxon>
        <taxon>Eurotatoria</taxon>
        <taxon>Bdelloidea</taxon>
        <taxon>Philodinida</taxon>
        <taxon>Philodinidae</taxon>
        <taxon>Rotaria</taxon>
    </lineage>
</organism>
<proteinExistence type="predicted"/>
<evidence type="ECO:0000313" key="4">
    <source>
        <dbReference type="EMBL" id="CAF1370581.1"/>
    </source>
</evidence>
<evidence type="ECO:0000313" key="2">
    <source>
        <dbReference type="EMBL" id="CAF1174898.1"/>
    </source>
</evidence>
<accession>A0A813Y8K8</accession>
<dbReference type="EMBL" id="CAJNOH010000115">
    <property type="protein sequence ID" value="CAF0880618.1"/>
    <property type="molecule type" value="Genomic_DNA"/>
</dbReference>
<evidence type="ECO:0000313" key="1">
    <source>
        <dbReference type="EMBL" id="CAF0880618.1"/>
    </source>
</evidence>
<dbReference type="Proteomes" id="UP000663882">
    <property type="component" value="Unassembled WGS sequence"/>
</dbReference>
<evidence type="ECO:0000313" key="3">
    <source>
        <dbReference type="EMBL" id="CAF1305250.1"/>
    </source>
</evidence>
<dbReference type="EMBL" id="CAJNOO010002898">
    <property type="protein sequence ID" value="CAF1305250.1"/>
    <property type="molecule type" value="Genomic_DNA"/>
</dbReference>
<comment type="caution">
    <text evidence="1">The sequence shown here is derived from an EMBL/GenBank/DDBJ whole genome shotgun (WGS) entry which is preliminary data.</text>
</comment>
<reference evidence="1" key="1">
    <citation type="submission" date="2021-02" db="EMBL/GenBank/DDBJ databases">
        <authorList>
            <person name="Nowell W R."/>
        </authorList>
    </citation>
    <scope>NUCLEOTIDE SEQUENCE</scope>
</reference>
<sequence length="69" mass="7767">MPADRMDPPRLCLPFEEKLGKLIINAATMLIRINIKSFPWQSATTRQAIDMISVYFFPDNISGSGRPGK</sequence>